<name>A0ABT9T6F3_9GAMM</name>
<gene>
    <name evidence="1" type="ORF">J2X94_001175</name>
</gene>
<accession>A0ABT9T6F3</accession>
<protein>
    <submittedName>
        <fullName evidence="1">Uncharacterized protein</fullName>
    </submittedName>
</protein>
<dbReference type="Proteomes" id="UP001244623">
    <property type="component" value="Unassembled WGS sequence"/>
</dbReference>
<dbReference type="EMBL" id="JAUSSJ010000001">
    <property type="protein sequence ID" value="MDQ0019047.1"/>
    <property type="molecule type" value="Genomic_DNA"/>
</dbReference>
<proteinExistence type="predicted"/>
<keyword evidence="2" id="KW-1185">Reference proteome</keyword>
<comment type="caution">
    <text evidence="1">The sequence shown here is derived from an EMBL/GenBank/DDBJ whole genome shotgun (WGS) entry which is preliminary data.</text>
</comment>
<dbReference type="RefSeq" id="WP_307618096.1">
    <property type="nucleotide sequence ID" value="NZ_JAUSSJ010000001.1"/>
</dbReference>
<evidence type="ECO:0000313" key="1">
    <source>
        <dbReference type="EMBL" id="MDQ0019047.1"/>
    </source>
</evidence>
<organism evidence="1 2">
    <name type="scientific">[Curtobacterium] plantarum</name>
    <dbReference type="NCBI Taxonomy" id="221276"/>
    <lineage>
        <taxon>Bacteria</taxon>
        <taxon>Pseudomonadati</taxon>
        <taxon>Pseudomonadota</taxon>
        <taxon>Gammaproteobacteria</taxon>
        <taxon>Enterobacterales</taxon>
        <taxon>Erwiniaceae</taxon>
        <taxon>Pantoea</taxon>
    </lineage>
</organism>
<sequence length="50" mass="5715">MQHDEDEFVALMRGMLGELAEPMTYEQAAMDAAADYRTERQAERMGVGYE</sequence>
<evidence type="ECO:0000313" key="2">
    <source>
        <dbReference type="Proteomes" id="UP001244623"/>
    </source>
</evidence>
<reference evidence="1 2" key="1">
    <citation type="submission" date="2023-07" db="EMBL/GenBank/DDBJ databases">
        <title>Sorghum-associated microbial communities from plants grown in Nebraska, USA.</title>
        <authorList>
            <person name="Schachtman D."/>
        </authorList>
    </citation>
    <scope>NUCLEOTIDE SEQUENCE [LARGE SCALE GENOMIC DNA]</scope>
    <source>
        <strain evidence="1 2">CC49</strain>
    </source>
</reference>